<feature type="region of interest" description="Disordered" evidence="2">
    <location>
        <begin position="114"/>
        <end position="161"/>
    </location>
</feature>
<protein>
    <submittedName>
        <fullName evidence="3">Uncharacterized protein</fullName>
    </submittedName>
</protein>
<reference evidence="5" key="3">
    <citation type="journal article" date="2011" name="Environ. Microbiol.">
        <title>A blueprint of ectoine metabolism from the genome of the industrial producer Halomonas elongata DSM 2581(T).</title>
        <authorList>
            <person name="Schwibbert K."/>
            <person name="Marin-Sanguino A."/>
            <person name="Bagyan I."/>
            <person name="Heidrich G."/>
            <person name="Lentzen G."/>
            <person name="Seitz H."/>
            <person name="Rampp M."/>
            <person name="Schuster S.C."/>
            <person name="Klenk H.P."/>
            <person name="Pfeiffer F."/>
            <person name="Oesterhelt D."/>
            <person name="Kunte H.J."/>
        </authorList>
    </citation>
    <scope>NUCLEOTIDE SEQUENCE [LARGE SCALE GENOMIC DNA]</scope>
    <source>
        <strain evidence="5">ATCC 33173 / DSM 2581 / NBRC 15536 / NCIMB 2198 / 1H9</strain>
    </source>
</reference>
<proteinExistence type="predicted"/>
<keyword evidence="1" id="KW-0175">Coiled coil</keyword>
<dbReference type="Proteomes" id="UP001322512">
    <property type="component" value="Chromosome"/>
</dbReference>
<evidence type="ECO:0000256" key="1">
    <source>
        <dbReference type="SAM" id="Coils"/>
    </source>
</evidence>
<keyword evidence="6" id="KW-1185">Reference proteome</keyword>
<accession>E1VAX5</accession>
<evidence type="ECO:0000313" key="6">
    <source>
        <dbReference type="Proteomes" id="UP001322512"/>
    </source>
</evidence>
<organism evidence="3 5">
    <name type="scientific">Halomonas elongata (strain ATCC 33173 / DSM 2581 / NBRC 15536 / NCIMB 2198 / 1H9)</name>
    <dbReference type="NCBI Taxonomy" id="768066"/>
    <lineage>
        <taxon>Bacteria</taxon>
        <taxon>Pseudomonadati</taxon>
        <taxon>Pseudomonadota</taxon>
        <taxon>Gammaproteobacteria</taxon>
        <taxon>Oceanospirillales</taxon>
        <taxon>Halomonadaceae</taxon>
        <taxon>Halomonas</taxon>
    </lineage>
</organism>
<reference evidence="4 6" key="4">
    <citation type="submission" date="2023-11" db="EMBL/GenBank/DDBJ databases">
        <title>MicrobeMod: A computational toolkit for identifying prokaryotic methylation and restriction-modification with nanopore sequencing.</title>
        <authorList>
            <person name="Crits-Christoph A."/>
            <person name="Kang S.C."/>
            <person name="Lee H."/>
            <person name="Ostrov N."/>
        </authorList>
    </citation>
    <scope>NUCLEOTIDE SEQUENCE [LARGE SCALE GENOMIC DNA]</scope>
    <source>
        <strain evidence="4 6">ATCC 33173</strain>
    </source>
</reference>
<evidence type="ECO:0000313" key="4">
    <source>
        <dbReference type="EMBL" id="WPU46676.1"/>
    </source>
</evidence>
<gene>
    <name evidence="3" type="ordered locus">HELO_4190</name>
    <name evidence="4" type="ORF">SR933_15715</name>
</gene>
<dbReference type="KEGG" id="hel:HELO_4190"/>
<evidence type="ECO:0000313" key="3">
    <source>
        <dbReference type="EMBL" id="CBV44074.1"/>
    </source>
</evidence>
<dbReference type="EMBL" id="CP139472">
    <property type="protein sequence ID" value="WPU46676.1"/>
    <property type="molecule type" value="Genomic_DNA"/>
</dbReference>
<dbReference type="RefSeq" id="WP_013333944.1">
    <property type="nucleotide sequence ID" value="NC_014532.2"/>
</dbReference>
<dbReference type="OrthoDB" id="6168622at2"/>
<reference evidence="3" key="2">
    <citation type="submission" date="2010-05" db="EMBL/GenBank/DDBJ databases">
        <title>Revision and reannotation of the Halomonas elongata DSM 2581(T) genome.</title>
        <authorList>
            <person name="Pfeiffer F."/>
            <person name="Bagyan I."/>
            <person name="Alfaro-Espinoza G."/>
            <person name="Zamora-Lagos M.A."/>
            <person name="Habermann B."/>
            <person name="Oesterhelt D."/>
            <person name="Kunte H.J."/>
        </authorList>
    </citation>
    <scope>NUCLEOTIDE SEQUENCE</scope>
    <source>
        <strain evidence="3">Type strain: DSM 2581</strain>
    </source>
</reference>
<dbReference type="STRING" id="768066.HELO_4190"/>
<evidence type="ECO:0000313" key="5">
    <source>
        <dbReference type="Proteomes" id="UP000008707"/>
    </source>
</evidence>
<evidence type="ECO:0000256" key="2">
    <source>
        <dbReference type="SAM" id="MobiDB-lite"/>
    </source>
</evidence>
<name>E1VAX5_HALED</name>
<dbReference type="Proteomes" id="UP000008707">
    <property type="component" value="Chromosome"/>
</dbReference>
<reference evidence="3" key="1">
    <citation type="journal article" date="2010" name="Environ. Microbiol.">
        <title>A blueprint of ectoine metabolism from the genome of the industrial producer Halomonas elongata DSM 2581(T).</title>
        <authorList>
            <person name="Schwibbert K."/>
            <person name="Marin-Sanguino A."/>
            <person name="Bagyan I."/>
            <person name="Heidrich G."/>
            <person name="Lentzen G."/>
            <person name="Seitz H."/>
            <person name="Rampp M."/>
            <person name="Schuster S.C."/>
            <person name="Klenk H.P."/>
            <person name="Pfeiffer F."/>
            <person name="Oesterhelt D."/>
            <person name="Kunte H.J."/>
        </authorList>
    </citation>
    <scope>NUCLEOTIDE SEQUENCE</scope>
    <source>
        <strain evidence="3">Type strain: DSM 2581</strain>
    </source>
</reference>
<dbReference type="HOGENOM" id="CLU_1641388_0_0_6"/>
<dbReference type="EMBL" id="FN869568">
    <property type="protein sequence ID" value="CBV44074.1"/>
    <property type="molecule type" value="Genomic_DNA"/>
</dbReference>
<sequence>MIALLRSATPWLLGVLIGVAVYAGMQARQYAAQLSETEAQLTRAQERAEILLAHQQWQKRQMEQMTAALRDRDERLQREGEIVDLMRQAARDLERTDAETADWADQFVPSAAREWLRRLPAEDGEGSGDSDAGGAAASGGATAGPEPVGDDPQSGSAAATR</sequence>
<feature type="compositionally biased region" description="Low complexity" evidence="2">
    <location>
        <begin position="129"/>
        <end position="147"/>
    </location>
</feature>
<dbReference type="GeneID" id="91011631"/>
<feature type="coiled-coil region" evidence="1">
    <location>
        <begin position="27"/>
        <end position="79"/>
    </location>
</feature>
<dbReference type="AlphaFoldDB" id="E1VAX5"/>